<dbReference type="STRING" id="1776384.GCA_900086585_03159"/>
<proteinExistence type="predicted"/>
<dbReference type="EMBL" id="QRMS01000001">
    <property type="protein sequence ID" value="RHJ89801.1"/>
    <property type="molecule type" value="Genomic_DNA"/>
</dbReference>
<gene>
    <name evidence="2" type="ORF">DW099_04355</name>
</gene>
<dbReference type="Proteomes" id="UP000284841">
    <property type="component" value="Unassembled WGS sequence"/>
</dbReference>
<evidence type="ECO:0000313" key="2">
    <source>
        <dbReference type="EMBL" id="RHJ89801.1"/>
    </source>
</evidence>
<evidence type="ECO:0000256" key="1">
    <source>
        <dbReference type="SAM" id="Phobius"/>
    </source>
</evidence>
<protein>
    <submittedName>
        <fullName evidence="2">Uncharacterized protein</fullName>
    </submittedName>
</protein>
<evidence type="ECO:0000313" key="3">
    <source>
        <dbReference type="Proteomes" id="UP000284841"/>
    </source>
</evidence>
<name>A0A415E7R1_9FIRM</name>
<reference evidence="2 3" key="1">
    <citation type="submission" date="2018-08" db="EMBL/GenBank/DDBJ databases">
        <title>A genome reference for cultivated species of the human gut microbiota.</title>
        <authorList>
            <person name="Zou Y."/>
            <person name="Xue W."/>
            <person name="Luo G."/>
        </authorList>
    </citation>
    <scope>NUCLEOTIDE SEQUENCE [LARGE SCALE GENOMIC DNA]</scope>
    <source>
        <strain evidence="2 3">AM07-24</strain>
    </source>
</reference>
<feature type="transmembrane region" description="Helical" evidence="1">
    <location>
        <begin position="132"/>
        <end position="162"/>
    </location>
</feature>
<keyword evidence="1" id="KW-0812">Transmembrane</keyword>
<feature type="transmembrane region" description="Helical" evidence="1">
    <location>
        <begin position="183"/>
        <end position="206"/>
    </location>
</feature>
<keyword evidence="1" id="KW-1133">Transmembrane helix</keyword>
<accession>A0A415E7R1</accession>
<dbReference type="AlphaFoldDB" id="A0A415E7R1"/>
<feature type="transmembrane region" description="Helical" evidence="1">
    <location>
        <begin position="46"/>
        <end position="69"/>
    </location>
</feature>
<feature type="transmembrane region" description="Helical" evidence="1">
    <location>
        <begin position="218"/>
        <end position="239"/>
    </location>
</feature>
<dbReference type="RefSeq" id="WP_118333835.1">
    <property type="nucleotide sequence ID" value="NZ_CAJKFF010000062.1"/>
</dbReference>
<comment type="caution">
    <text evidence="2">The sequence shown here is derived from an EMBL/GenBank/DDBJ whole genome shotgun (WGS) entry which is preliminary data.</text>
</comment>
<feature type="transmembrane region" description="Helical" evidence="1">
    <location>
        <begin position="90"/>
        <end position="112"/>
    </location>
</feature>
<organism evidence="2 3">
    <name type="scientific">Emergencia timonensis</name>
    <dbReference type="NCBI Taxonomy" id="1776384"/>
    <lineage>
        <taxon>Bacteria</taxon>
        <taxon>Bacillati</taxon>
        <taxon>Bacillota</taxon>
        <taxon>Clostridia</taxon>
        <taxon>Peptostreptococcales</taxon>
        <taxon>Anaerovoracaceae</taxon>
        <taxon>Emergencia</taxon>
    </lineage>
</organism>
<keyword evidence="1" id="KW-0472">Membrane</keyword>
<keyword evidence="3" id="KW-1185">Reference proteome</keyword>
<sequence length="250" mass="26952">MLMKMIRLDYMNVRRELPASVVMMAGAVIVSLGGDAKGTAVLAQGILVLLAAILILMGLNRLVGSAMFGTEGAFRLLLPVDARARTLSKALIGGLWLGLLLSVVLLLTAAGYADYDGFHAVRMRFMERTVLYLLSIGFSPLTAGISMALVPPALVLIGSSFCMGIMILQIEINSMVLKRFKGLGIWIITLFGAAIFGGLFAGLGLLLEKLVLLHLGGLWLLFAGLGLLWAFAYILYWGCARMMDRKINLS</sequence>